<keyword evidence="5 10" id="KW-1133">Transmembrane helix</keyword>
<keyword evidence="3" id="KW-1003">Cell membrane</keyword>
<dbReference type="GO" id="GO:0005886">
    <property type="term" value="C:plasma membrane"/>
    <property type="evidence" value="ECO:0007669"/>
    <property type="project" value="UniProtKB-SubCell"/>
</dbReference>
<reference evidence="11 12" key="1">
    <citation type="submission" date="2019-07" db="EMBL/GenBank/DDBJ databases">
        <title>Full genome sequence of Devosia sp. Gsoil 520.</title>
        <authorList>
            <person name="Im W.-T."/>
        </authorList>
    </citation>
    <scope>NUCLEOTIDE SEQUENCE [LARGE SCALE GENOMIC DNA]</scope>
    <source>
        <strain evidence="11 12">Gsoil 520</strain>
    </source>
</reference>
<dbReference type="AlphaFoldDB" id="A0A5B8LRA3"/>
<keyword evidence="4 10" id="KW-0812">Transmembrane</keyword>
<dbReference type="GO" id="GO:0009425">
    <property type="term" value="C:bacterial-type flagellum basal body"/>
    <property type="evidence" value="ECO:0007669"/>
    <property type="project" value="UniProtKB-SubCell"/>
</dbReference>
<organism evidence="11 12">
    <name type="scientific">Devosia ginsengisoli</name>
    <dbReference type="NCBI Taxonomy" id="400770"/>
    <lineage>
        <taxon>Bacteria</taxon>
        <taxon>Pseudomonadati</taxon>
        <taxon>Pseudomonadota</taxon>
        <taxon>Alphaproteobacteria</taxon>
        <taxon>Hyphomicrobiales</taxon>
        <taxon>Devosiaceae</taxon>
        <taxon>Devosia</taxon>
    </lineage>
</organism>
<keyword evidence="7" id="KW-0975">Bacterial flagellum</keyword>
<accession>A0A5B8LRA3</accession>
<dbReference type="PANTHER" id="PTHR38766:SF1">
    <property type="entry name" value="FLAGELLAR PROTEIN FLIO"/>
    <property type="match status" value="1"/>
</dbReference>
<dbReference type="Pfam" id="PF04347">
    <property type="entry name" value="FliO"/>
    <property type="match status" value="1"/>
</dbReference>
<evidence type="ECO:0000256" key="5">
    <source>
        <dbReference type="ARBA" id="ARBA00022989"/>
    </source>
</evidence>
<dbReference type="InterPro" id="IPR022781">
    <property type="entry name" value="Flagellar_biosynth_FliO"/>
</dbReference>
<evidence type="ECO:0000313" key="12">
    <source>
        <dbReference type="Proteomes" id="UP000315364"/>
    </source>
</evidence>
<dbReference type="Proteomes" id="UP000315364">
    <property type="component" value="Chromosome"/>
</dbReference>
<evidence type="ECO:0000256" key="2">
    <source>
        <dbReference type="ARBA" id="ARBA00004236"/>
    </source>
</evidence>
<dbReference type="GO" id="GO:0044781">
    <property type="term" value="P:bacterial-type flagellum organization"/>
    <property type="evidence" value="ECO:0007669"/>
    <property type="project" value="InterPro"/>
</dbReference>
<evidence type="ECO:0000313" key="11">
    <source>
        <dbReference type="EMBL" id="QDZ10778.1"/>
    </source>
</evidence>
<evidence type="ECO:0000256" key="10">
    <source>
        <dbReference type="SAM" id="Phobius"/>
    </source>
</evidence>
<dbReference type="KEGG" id="dea:FPZ08_08445"/>
<keyword evidence="6 10" id="KW-0472">Membrane</keyword>
<evidence type="ECO:0000256" key="9">
    <source>
        <dbReference type="SAM" id="MobiDB-lite"/>
    </source>
</evidence>
<feature type="region of interest" description="Disordered" evidence="9">
    <location>
        <begin position="182"/>
        <end position="227"/>
    </location>
</feature>
<evidence type="ECO:0000256" key="4">
    <source>
        <dbReference type="ARBA" id="ARBA00022692"/>
    </source>
</evidence>
<sequence>MSFITSLFGGEGNSFLTAIFALGVVIVAILLVLWLLKLLFKASGNVARGRNRRLAVVDSLALDPKRQLLIVRRDNVEHLILTGGAQDLVVETGIAVEEAPAAQPTRRPIPMVATRKPAPAKTPVVTPPVVTPPVVAPAAQPAEPVAAAPGTAIERLRDLGQPTNKKAHLSLRHTGLLRPVSDMEMPVSPENTPAPVAPADDSAKEDTARRDVEGSDLVEDTSEANRN</sequence>
<evidence type="ECO:0000256" key="1">
    <source>
        <dbReference type="ARBA" id="ARBA00004117"/>
    </source>
</evidence>
<dbReference type="PANTHER" id="PTHR38766">
    <property type="entry name" value="FLAGELLAR PROTEIN FLIO"/>
    <property type="match status" value="1"/>
</dbReference>
<dbReference type="OrthoDB" id="8456606at2"/>
<gene>
    <name evidence="11" type="ORF">FPZ08_08445</name>
</gene>
<name>A0A5B8LRA3_9HYPH</name>
<evidence type="ECO:0000256" key="3">
    <source>
        <dbReference type="ARBA" id="ARBA00022475"/>
    </source>
</evidence>
<proteinExistence type="inferred from homology"/>
<evidence type="ECO:0000256" key="8">
    <source>
        <dbReference type="ARBA" id="ARBA00037937"/>
    </source>
</evidence>
<evidence type="ECO:0000256" key="7">
    <source>
        <dbReference type="ARBA" id="ARBA00023143"/>
    </source>
</evidence>
<comment type="similarity">
    <text evidence="8">Belongs to the FliO/MopB family.</text>
</comment>
<dbReference type="InterPro" id="IPR052205">
    <property type="entry name" value="FliO/MopB"/>
</dbReference>
<dbReference type="RefSeq" id="WP_146289564.1">
    <property type="nucleotide sequence ID" value="NZ_CP042304.1"/>
</dbReference>
<dbReference type="EMBL" id="CP042304">
    <property type="protein sequence ID" value="QDZ10778.1"/>
    <property type="molecule type" value="Genomic_DNA"/>
</dbReference>
<comment type="subcellular location">
    <subcellularLocation>
        <location evidence="1">Bacterial flagellum basal body</location>
    </subcellularLocation>
    <subcellularLocation>
        <location evidence="2">Cell membrane</location>
    </subcellularLocation>
</comment>
<feature type="transmembrane region" description="Helical" evidence="10">
    <location>
        <begin position="15"/>
        <end position="40"/>
    </location>
</feature>
<keyword evidence="12" id="KW-1185">Reference proteome</keyword>
<evidence type="ECO:0000256" key="6">
    <source>
        <dbReference type="ARBA" id="ARBA00023136"/>
    </source>
</evidence>
<feature type="compositionally biased region" description="Acidic residues" evidence="9">
    <location>
        <begin position="214"/>
        <end position="227"/>
    </location>
</feature>
<protein>
    <recommendedName>
        <fullName evidence="13">FliO/MopB family protein</fullName>
    </recommendedName>
</protein>
<evidence type="ECO:0008006" key="13">
    <source>
        <dbReference type="Google" id="ProtNLM"/>
    </source>
</evidence>
<feature type="compositionally biased region" description="Basic and acidic residues" evidence="9">
    <location>
        <begin position="201"/>
        <end position="213"/>
    </location>
</feature>